<organism evidence="2 3">
    <name type="scientific">Pomacea canaliculata</name>
    <name type="common">Golden apple snail</name>
    <dbReference type="NCBI Taxonomy" id="400727"/>
    <lineage>
        <taxon>Eukaryota</taxon>
        <taxon>Metazoa</taxon>
        <taxon>Spiralia</taxon>
        <taxon>Lophotrochozoa</taxon>
        <taxon>Mollusca</taxon>
        <taxon>Gastropoda</taxon>
        <taxon>Caenogastropoda</taxon>
        <taxon>Architaenioglossa</taxon>
        <taxon>Ampullarioidea</taxon>
        <taxon>Ampullariidae</taxon>
        <taxon>Pomacea</taxon>
    </lineage>
</organism>
<evidence type="ECO:0000313" key="2">
    <source>
        <dbReference type="EMBL" id="PVD37194.1"/>
    </source>
</evidence>
<evidence type="ECO:0000313" key="3">
    <source>
        <dbReference type="Proteomes" id="UP000245119"/>
    </source>
</evidence>
<gene>
    <name evidence="2" type="ORF">C0Q70_04189</name>
</gene>
<protein>
    <recommendedName>
        <fullName evidence="1">Reverse transcriptase domain-containing protein</fullName>
    </recommendedName>
</protein>
<reference evidence="2 3" key="1">
    <citation type="submission" date="2018-04" db="EMBL/GenBank/DDBJ databases">
        <title>The genome of golden apple snail Pomacea canaliculata provides insight into stress tolerance and invasive adaptation.</title>
        <authorList>
            <person name="Liu C."/>
            <person name="Liu B."/>
            <person name="Ren Y."/>
            <person name="Zhang Y."/>
            <person name="Wang H."/>
            <person name="Li S."/>
            <person name="Jiang F."/>
            <person name="Yin L."/>
            <person name="Zhang G."/>
            <person name="Qian W."/>
            <person name="Fan W."/>
        </authorList>
    </citation>
    <scope>NUCLEOTIDE SEQUENCE [LARGE SCALE GENOMIC DNA]</scope>
    <source>
        <strain evidence="2">SZHN2017</strain>
        <tissue evidence="2">Muscle</tissue>
    </source>
</reference>
<dbReference type="EMBL" id="PZQS01000002">
    <property type="protein sequence ID" value="PVD37194.1"/>
    <property type="molecule type" value="Genomic_DNA"/>
</dbReference>
<feature type="domain" description="Reverse transcriptase" evidence="1">
    <location>
        <begin position="1"/>
        <end position="153"/>
    </location>
</feature>
<keyword evidence="3" id="KW-1185">Reference proteome</keyword>
<proteinExistence type="predicted"/>
<dbReference type="Proteomes" id="UP000245119">
    <property type="component" value="Linkage Group LG2"/>
</dbReference>
<comment type="caution">
    <text evidence="2">The sequence shown here is derived from an EMBL/GenBank/DDBJ whole genome shotgun (WGS) entry which is preliminary data.</text>
</comment>
<dbReference type="PANTHER" id="PTHR47027:SF20">
    <property type="entry name" value="REVERSE TRANSCRIPTASE-LIKE PROTEIN WITH RNA-DIRECTED DNA POLYMERASE DOMAIN"/>
    <property type="match status" value="1"/>
</dbReference>
<dbReference type="STRING" id="400727.A0A2T7PUT9"/>
<name>A0A2T7PUT9_POMCA</name>
<sequence length="172" mass="19679">MRSFNIEEGLIQMVAALLQERLQRGTTQQPTRRVLRDDDRVRQGCLLSPILFNIFLEKIMQEPPQPPYLNLHWWQTLCNLRFADDIDLMAGSNNELQDLTDRLSRRAGPLWHGNKLRKSKVMIISTTDSSSNIVMNGQKLEEVNSFKYLGATLTRDGCCTAESVQDCRGVIL</sequence>
<evidence type="ECO:0000259" key="1">
    <source>
        <dbReference type="PROSITE" id="PS50878"/>
    </source>
</evidence>
<accession>A0A2T7PUT9</accession>
<dbReference type="PANTHER" id="PTHR47027">
    <property type="entry name" value="REVERSE TRANSCRIPTASE DOMAIN-CONTAINING PROTEIN"/>
    <property type="match status" value="1"/>
</dbReference>
<dbReference type="Pfam" id="PF00078">
    <property type="entry name" value="RVT_1"/>
    <property type="match status" value="1"/>
</dbReference>
<dbReference type="PROSITE" id="PS50878">
    <property type="entry name" value="RT_POL"/>
    <property type="match status" value="1"/>
</dbReference>
<dbReference type="AlphaFoldDB" id="A0A2T7PUT9"/>
<dbReference type="InterPro" id="IPR000477">
    <property type="entry name" value="RT_dom"/>
</dbReference>